<gene>
    <name evidence="1" type="ORF">HGP29_22000</name>
</gene>
<evidence type="ECO:0000313" key="2">
    <source>
        <dbReference type="Proteomes" id="UP000585050"/>
    </source>
</evidence>
<organism evidence="1 2">
    <name type="scientific">Flammeovirga agarivorans</name>
    <dbReference type="NCBI Taxonomy" id="2726742"/>
    <lineage>
        <taxon>Bacteria</taxon>
        <taxon>Pseudomonadati</taxon>
        <taxon>Bacteroidota</taxon>
        <taxon>Cytophagia</taxon>
        <taxon>Cytophagales</taxon>
        <taxon>Flammeovirgaceae</taxon>
        <taxon>Flammeovirga</taxon>
    </lineage>
</organism>
<evidence type="ECO:0000313" key="1">
    <source>
        <dbReference type="EMBL" id="NLR93890.1"/>
    </source>
</evidence>
<comment type="caution">
    <text evidence="1">The sequence shown here is derived from an EMBL/GenBank/DDBJ whole genome shotgun (WGS) entry which is preliminary data.</text>
</comment>
<reference evidence="1 2" key="1">
    <citation type="submission" date="2020-04" db="EMBL/GenBank/DDBJ databases">
        <title>Flammeovirga sp. SR4, a novel species isolated from seawater.</title>
        <authorList>
            <person name="Wang X."/>
        </authorList>
    </citation>
    <scope>NUCLEOTIDE SEQUENCE [LARGE SCALE GENOMIC DNA]</scope>
    <source>
        <strain evidence="1 2">SR4</strain>
    </source>
</reference>
<proteinExistence type="predicted"/>
<protein>
    <submittedName>
        <fullName evidence="1">Uncharacterized protein</fullName>
    </submittedName>
</protein>
<dbReference type="AlphaFoldDB" id="A0A7X8XYB2"/>
<dbReference type="RefSeq" id="WP_168884597.1">
    <property type="nucleotide sequence ID" value="NZ_JABAIL010000008.1"/>
</dbReference>
<sequence length="94" mass="10885">MDKLFIYDALDYSLVLETTKRTILKRELGVILNSNKIKLLKEGHPVMILSGSNTTKRPLFIGSSELSEEIIEGMFVKYQLDKFYLKEEDKVEEV</sequence>
<dbReference type="EMBL" id="JABAIL010000008">
    <property type="protein sequence ID" value="NLR93890.1"/>
    <property type="molecule type" value="Genomic_DNA"/>
</dbReference>
<accession>A0A7X8XYB2</accession>
<keyword evidence="2" id="KW-1185">Reference proteome</keyword>
<name>A0A7X8XYB2_9BACT</name>
<dbReference type="Proteomes" id="UP000585050">
    <property type="component" value="Unassembled WGS sequence"/>
</dbReference>